<dbReference type="GO" id="GO:0005975">
    <property type="term" value="P:carbohydrate metabolic process"/>
    <property type="evidence" value="ECO:0007669"/>
    <property type="project" value="InterPro"/>
</dbReference>
<accession>A0A3E3DGC9</accession>
<keyword evidence="2 4" id="KW-0378">Hydrolase</keyword>
<dbReference type="PANTHER" id="PTHR31339">
    <property type="entry name" value="PECTIN LYASE-RELATED"/>
    <property type="match status" value="1"/>
</dbReference>
<evidence type="ECO:0000256" key="1">
    <source>
        <dbReference type="ARBA" id="ARBA00008834"/>
    </source>
</evidence>
<organism evidence="5 6">
    <name type="scientific">Hungatella hathewayi</name>
    <dbReference type="NCBI Taxonomy" id="154046"/>
    <lineage>
        <taxon>Bacteria</taxon>
        <taxon>Bacillati</taxon>
        <taxon>Bacillota</taxon>
        <taxon>Clostridia</taxon>
        <taxon>Lachnospirales</taxon>
        <taxon>Lachnospiraceae</taxon>
        <taxon>Hungatella</taxon>
    </lineage>
</organism>
<keyword evidence="3 4" id="KW-0326">Glycosidase</keyword>
<dbReference type="InterPro" id="IPR006626">
    <property type="entry name" value="PbH1"/>
</dbReference>
<gene>
    <name evidence="5" type="ORF">DWX31_22580</name>
</gene>
<protein>
    <recommendedName>
        <fullName evidence="7">Glycoside hydrolase family 28 protein</fullName>
    </recommendedName>
</protein>
<evidence type="ECO:0000313" key="6">
    <source>
        <dbReference type="Proteomes" id="UP000261023"/>
    </source>
</evidence>
<dbReference type="SUPFAM" id="SSF51126">
    <property type="entry name" value="Pectin lyase-like"/>
    <property type="match status" value="1"/>
</dbReference>
<evidence type="ECO:0008006" key="7">
    <source>
        <dbReference type="Google" id="ProtNLM"/>
    </source>
</evidence>
<dbReference type="InterPro" id="IPR011050">
    <property type="entry name" value="Pectin_lyase_fold/virulence"/>
</dbReference>
<evidence type="ECO:0000256" key="3">
    <source>
        <dbReference type="ARBA" id="ARBA00023295"/>
    </source>
</evidence>
<dbReference type="EMBL" id="QTJW01000017">
    <property type="protein sequence ID" value="RGD68304.1"/>
    <property type="molecule type" value="Genomic_DNA"/>
</dbReference>
<dbReference type="InterPro" id="IPR012334">
    <property type="entry name" value="Pectin_lyas_fold"/>
</dbReference>
<reference evidence="5 6" key="1">
    <citation type="submission" date="2018-08" db="EMBL/GenBank/DDBJ databases">
        <title>A genome reference for cultivated species of the human gut microbiota.</title>
        <authorList>
            <person name="Zou Y."/>
            <person name="Xue W."/>
            <person name="Luo G."/>
        </authorList>
    </citation>
    <scope>NUCLEOTIDE SEQUENCE [LARGE SCALE GENOMIC DNA]</scope>
    <source>
        <strain evidence="5 6">AF19-13AC</strain>
    </source>
</reference>
<evidence type="ECO:0000313" key="5">
    <source>
        <dbReference type="EMBL" id="RGD68304.1"/>
    </source>
</evidence>
<dbReference type="PANTHER" id="PTHR31339:SF9">
    <property type="entry name" value="PLASMIN AND FIBRONECTIN-BINDING PROTEIN A"/>
    <property type="match status" value="1"/>
</dbReference>
<evidence type="ECO:0000256" key="2">
    <source>
        <dbReference type="ARBA" id="ARBA00022801"/>
    </source>
</evidence>
<dbReference type="OrthoDB" id="9795222at2"/>
<dbReference type="Gene3D" id="2.160.20.10">
    <property type="entry name" value="Single-stranded right-handed beta-helix, Pectin lyase-like"/>
    <property type="match status" value="1"/>
</dbReference>
<dbReference type="Pfam" id="PF00295">
    <property type="entry name" value="Glyco_hydro_28"/>
    <property type="match status" value="1"/>
</dbReference>
<proteinExistence type="inferred from homology"/>
<dbReference type="Proteomes" id="UP000261023">
    <property type="component" value="Unassembled WGS sequence"/>
</dbReference>
<evidence type="ECO:0000256" key="4">
    <source>
        <dbReference type="RuleBase" id="RU361169"/>
    </source>
</evidence>
<dbReference type="SMART" id="SM00710">
    <property type="entry name" value="PbH1"/>
    <property type="match status" value="6"/>
</dbReference>
<sequence length="494" mass="54721">MGDAGNSISAGTVRIGRAGAEKAVGRNAAGSKRETGQSGGTYTVKRYNIEEFGARADGSLCTEAIQQAINACGETGGIVEIGAGTYLTGTLQLRSHVTLHLAQNAVLLGSGSMADYKSFDHIQNEWGEIFSLFYAKDCEDIVIEGDGKIDFNGDAFFDYTTPRVEGLDLESLTEAQKNQFVVNFDERPNQLIFFRKCRNVRIRDTAFYNAPCWGIVFSACEEVKITGITIRFGQRIPNNDGIHLCSCQDVIVTGCDIVAGDDCIAISGIDDWMRESRRIIVSDCILSSSSAGVRIGYFCSKVNDVQVHNCTIYRSNRGICMTACKGGYVKNVVLSGLIIDTMSRAGGWWGIGEAIYLSALNHELHHNYREPYDTVPGKYNIENITVRDVMASCENGIVLAGEHGNIHDVRFYNLRLRFLDAPDRKFFGGKMDFLPGKMEKMVPEGRLYWIYAREASCIKVQDYSIENEITQESLIIEPCLENCEKVLFESAWPE</sequence>
<name>A0A3E3DGC9_9FIRM</name>
<comment type="similarity">
    <text evidence="1 4">Belongs to the glycosyl hydrolase 28 family.</text>
</comment>
<dbReference type="GO" id="GO:0004650">
    <property type="term" value="F:polygalacturonase activity"/>
    <property type="evidence" value="ECO:0007669"/>
    <property type="project" value="InterPro"/>
</dbReference>
<comment type="caution">
    <text evidence="5">The sequence shown here is derived from an EMBL/GenBank/DDBJ whole genome shotgun (WGS) entry which is preliminary data.</text>
</comment>
<dbReference type="InterPro" id="IPR000743">
    <property type="entry name" value="Glyco_hydro_28"/>
</dbReference>
<dbReference type="InterPro" id="IPR051801">
    <property type="entry name" value="GH28_Enzymes"/>
</dbReference>
<dbReference type="AlphaFoldDB" id="A0A3E3DGC9"/>